<dbReference type="AlphaFoldDB" id="A0A9P6NHF2"/>
<comment type="caution">
    <text evidence="1">The sequence shown here is derived from an EMBL/GenBank/DDBJ whole genome shotgun (WGS) entry which is preliminary data.</text>
</comment>
<sequence>MPFSKYSPDVKELIIHHALHGSSFQELRNLPPHQNLSKRSLARWLILNGDTRKLFRNSAEYLKRGRHNCFDEDELLVLQDVNVYSFFLSFDSLSEEQLP</sequence>
<organism evidence="1 2">
    <name type="scientific">Cronartium quercuum f. sp. fusiforme G11</name>
    <dbReference type="NCBI Taxonomy" id="708437"/>
    <lineage>
        <taxon>Eukaryota</taxon>
        <taxon>Fungi</taxon>
        <taxon>Dikarya</taxon>
        <taxon>Basidiomycota</taxon>
        <taxon>Pucciniomycotina</taxon>
        <taxon>Pucciniomycetes</taxon>
        <taxon>Pucciniales</taxon>
        <taxon>Coleosporiaceae</taxon>
        <taxon>Cronartium</taxon>
    </lineage>
</organism>
<gene>
    <name evidence="1" type="ORF">CROQUDRAFT_96018</name>
</gene>
<reference evidence="1" key="1">
    <citation type="submission" date="2013-11" db="EMBL/GenBank/DDBJ databases">
        <title>Genome sequence of the fusiform rust pathogen reveals effectors for host alternation and coevolution with pine.</title>
        <authorList>
            <consortium name="DOE Joint Genome Institute"/>
            <person name="Smith K."/>
            <person name="Pendleton A."/>
            <person name="Kubisiak T."/>
            <person name="Anderson C."/>
            <person name="Salamov A."/>
            <person name="Aerts A."/>
            <person name="Riley R."/>
            <person name="Clum A."/>
            <person name="Lindquist E."/>
            <person name="Ence D."/>
            <person name="Campbell M."/>
            <person name="Kronenberg Z."/>
            <person name="Feau N."/>
            <person name="Dhillon B."/>
            <person name="Hamelin R."/>
            <person name="Burleigh J."/>
            <person name="Smith J."/>
            <person name="Yandell M."/>
            <person name="Nelson C."/>
            <person name="Grigoriev I."/>
            <person name="Davis J."/>
        </authorList>
    </citation>
    <scope>NUCLEOTIDE SEQUENCE</scope>
    <source>
        <strain evidence="1">G11</strain>
    </source>
</reference>
<dbReference type="Proteomes" id="UP000886653">
    <property type="component" value="Unassembled WGS sequence"/>
</dbReference>
<evidence type="ECO:0000313" key="1">
    <source>
        <dbReference type="EMBL" id="KAG0143690.1"/>
    </source>
</evidence>
<proteinExistence type="predicted"/>
<evidence type="ECO:0000313" key="2">
    <source>
        <dbReference type="Proteomes" id="UP000886653"/>
    </source>
</evidence>
<protein>
    <submittedName>
        <fullName evidence="1">Uncharacterized protein</fullName>
    </submittedName>
</protein>
<name>A0A9P6NHF2_9BASI</name>
<keyword evidence="2" id="KW-1185">Reference proteome</keyword>
<accession>A0A9P6NHF2</accession>
<dbReference type="EMBL" id="MU167313">
    <property type="protein sequence ID" value="KAG0143690.1"/>
    <property type="molecule type" value="Genomic_DNA"/>
</dbReference>